<dbReference type="EMBL" id="JBBBNY010000007">
    <property type="protein sequence ID" value="MEI7037281.1"/>
    <property type="molecule type" value="Genomic_DNA"/>
</dbReference>
<reference evidence="5 6" key="1">
    <citation type="journal article" date="2014" name="Int. J. Syst. Evol. Microbiol.">
        <title>Fulvimonas yonginensis sp. nov., isolated from greenhouse soil, and emended description of the genus Fulvimonas.</title>
        <authorList>
            <person name="Ahn J.H."/>
            <person name="Kim S.J."/>
            <person name="Weon H.Y."/>
            <person name="Hong S.B."/>
            <person name="Seok S.J."/>
            <person name="Kwon S.W."/>
        </authorList>
    </citation>
    <scope>NUCLEOTIDE SEQUENCE [LARGE SCALE GENOMIC DNA]</scope>
    <source>
        <strain evidence="5 6">KACC 16952</strain>
    </source>
</reference>
<dbReference type="PANTHER" id="PTHR21180">
    <property type="entry name" value="ENDONUCLEASE/EXONUCLEASE/PHOSPHATASE FAMILY DOMAIN-CONTAINING PROTEIN 1"/>
    <property type="match status" value="1"/>
</dbReference>
<dbReference type="RefSeq" id="WP_336807908.1">
    <property type="nucleotide sequence ID" value="NZ_JBBBNY010000007.1"/>
</dbReference>
<evidence type="ECO:0000313" key="6">
    <source>
        <dbReference type="Proteomes" id="UP001381174"/>
    </source>
</evidence>
<evidence type="ECO:0000259" key="4">
    <source>
        <dbReference type="SMART" id="SM00278"/>
    </source>
</evidence>
<feature type="region of interest" description="Disordered" evidence="2">
    <location>
        <begin position="91"/>
        <end position="115"/>
    </location>
</feature>
<dbReference type="Pfam" id="PF12836">
    <property type="entry name" value="HHH_3"/>
    <property type="match status" value="1"/>
</dbReference>
<keyword evidence="3" id="KW-0732">Signal</keyword>
<dbReference type="Proteomes" id="UP001381174">
    <property type="component" value="Unassembled WGS sequence"/>
</dbReference>
<keyword evidence="1" id="KW-0963">Cytoplasm</keyword>
<protein>
    <submittedName>
        <fullName evidence="5">Helix-hairpin-helix domain-containing protein</fullName>
    </submittedName>
</protein>
<keyword evidence="6" id="KW-1185">Reference proteome</keyword>
<dbReference type="Gene3D" id="1.10.150.280">
    <property type="entry name" value="AF1531-like domain"/>
    <property type="match status" value="1"/>
</dbReference>
<feature type="chain" id="PRO_5047496241" evidence="3">
    <location>
        <begin position="25"/>
        <end position="115"/>
    </location>
</feature>
<dbReference type="InterPro" id="IPR010994">
    <property type="entry name" value="RuvA_2-like"/>
</dbReference>
<proteinExistence type="predicted"/>
<dbReference type="InterPro" id="IPR051675">
    <property type="entry name" value="Endo/Exo/Phosphatase_dom_1"/>
</dbReference>
<dbReference type="InterPro" id="IPR003583">
    <property type="entry name" value="Hlx-hairpin-Hlx_DNA-bd_motif"/>
</dbReference>
<dbReference type="SMART" id="SM00278">
    <property type="entry name" value="HhH1"/>
    <property type="match status" value="2"/>
</dbReference>
<dbReference type="InterPro" id="IPR004509">
    <property type="entry name" value="Competence_ComEA_HhH"/>
</dbReference>
<feature type="signal peptide" evidence="3">
    <location>
        <begin position="1"/>
        <end position="24"/>
    </location>
</feature>
<evidence type="ECO:0000256" key="1">
    <source>
        <dbReference type="ARBA" id="ARBA00022490"/>
    </source>
</evidence>
<evidence type="ECO:0000256" key="2">
    <source>
        <dbReference type="SAM" id="MobiDB-lite"/>
    </source>
</evidence>
<name>A0ABU8JCI4_9GAMM</name>
<organism evidence="5 6">
    <name type="scientific">Fulvimonas yonginensis</name>
    <dbReference type="NCBI Taxonomy" id="1495200"/>
    <lineage>
        <taxon>Bacteria</taxon>
        <taxon>Pseudomonadati</taxon>
        <taxon>Pseudomonadota</taxon>
        <taxon>Gammaproteobacteria</taxon>
        <taxon>Lysobacterales</taxon>
        <taxon>Rhodanobacteraceae</taxon>
        <taxon>Fulvimonas</taxon>
    </lineage>
</organism>
<feature type="domain" description="Helix-hairpin-helix DNA-binding motif class 1" evidence="4">
    <location>
        <begin position="37"/>
        <end position="56"/>
    </location>
</feature>
<sequence>MHSKLRHLLATLSLAATLALPAFAATPVNVNKADAKTIAQALDGIGPSKAQAIVAWREAHGPFKRVEDLAQIKGIGKSTLERNREAIRFSGDLPAPRAEAPRKAAHHAAGAAAKG</sequence>
<dbReference type="SUPFAM" id="SSF47781">
    <property type="entry name" value="RuvA domain 2-like"/>
    <property type="match status" value="1"/>
</dbReference>
<comment type="caution">
    <text evidence="5">The sequence shown here is derived from an EMBL/GenBank/DDBJ whole genome shotgun (WGS) entry which is preliminary data.</text>
</comment>
<dbReference type="PANTHER" id="PTHR21180:SF32">
    <property type="entry name" value="ENDONUCLEASE_EXONUCLEASE_PHOSPHATASE FAMILY DOMAIN-CONTAINING PROTEIN 1"/>
    <property type="match status" value="1"/>
</dbReference>
<feature type="domain" description="Helix-hairpin-helix DNA-binding motif class 1" evidence="4">
    <location>
        <begin position="67"/>
        <end position="86"/>
    </location>
</feature>
<evidence type="ECO:0000313" key="5">
    <source>
        <dbReference type="EMBL" id="MEI7037281.1"/>
    </source>
</evidence>
<dbReference type="NCBIfam" id="TIGR00426">
    <property type="entry name" value="competence protein ComEA helix-hairpin-helix repeat region"/>
    <property type="match status" value="1"/>
</dbReference>
<evidence type="ECO:0000256" key="3">
    <source>
        <dbReference type="SAM" id="SignalP"/>
    </source>
</evidence>
<accession>A0ABU8JCI4</accession>
<gene>
    <name evidence="5" type="ORF">WAT24_10980</name>
</gene>